<proteinExistence type="predicted"/>
<dbReference type="EMBL" id="NAJO01000022">
    <property type="protein sequence ID" value="OQO04355.1"/>
    <property type="molecule type" value="Genomic_DNA"/>
</dbReference>
<dbReference type="Proteomes" id="UP000192596">
    <property type="component" value="Unassembled WGS sequence"/>
</dbReference>
<dbReference type="PANTHER" id="PTHR23250">
    <property type="entry name" value="DYSFERLIN-RELATED"/>
    <property type="match status" value="1"/>
</dbReference>
<feature type="compositionally biased region" description="Basic and acidic residues" evidence="1">
    <location>
        <begin position="477"/>
        <end position="491"/>
    </location>
</feature>
<dbReference type="InterPro" id="IPR006614">
    <property type="entry name" value="Peroxin/Ferlin"/>
</dbReference>
<feature type="compositionally biased region" description="Acidic residues" evidence="1">
    <location>
        <begin position="562"/>
        <end position="571"/>
    </location>
</feature>
<feature type="region of interest" description="Disordered" evidence="1">
    <location>
        <begin position="378"/>
        <end position="401"/>
    </location>
</feature>
<dbReference type="InParanoid" id="A0A1V8SYW7"/>
<feature type="region of interest" description="Disordered" evidence="1">
    <location>
        <begin position="1"/>
        <end position="115"/>
    </location>
</feature>
<feature type="compositionally biased region" description="Basic and acidic residues" evidence="1">
    <location>
        <begin position="80"/>
        <end position="98"/>
    </location>
</feature>
<dbReference type="OrthoDB" id="72441at2759"/>
<feature type="compositionally biased region" description="Polar residues" evidence="1">
    <location>
        <begin position="1"/>
        <end position="12"/>
    </location>
</feature>
<dbReference type="PANTHER" id="PTHR23250:SF1">
    <property type="entry name" value="TECTONIN BETA-PROPELLER REPEAT-CONTAINING PROTEIN 1"/>
    <property type="match status" value="1"/>
</dbReference>
<dbReference type="SMART" id="SM00694">
    <property type="entry name" value="DysFC"/>
    <property type="match status" value="1"/>
</dbReference>
<name>A0A1V8SYW7_9PEZI</name>
<accession>A0A1V8SYW7</accession>
<organism evidence="3 4">
    <name type="scientific">Cryoendolithus antarcticus</name>
    <dbReference type="NCBI Taxonomy" id="1507870"/>
    <lineage>
        <taxon>Eukaryota</taxon>
        <taxon>Fungi</taxon>
        <taxon>Dikarya</taxon>
        <taxon>Ascomycota</taxon>
        <taxon>Pezizomycotina</taxon>
        <taxon>Dothideomycetes</taxon>
        <taxon>Dothideomycetidae</taxon>
        <taxon>Cladosporiales</taxon>
        <taxon>Cladosporiaceae</taxon>
        <taxon>Cryoendolithus</taxon>
    </lineage>
</organism>
<sequence>MSRNPSILNTLTEVPDEGSVQANQITLIDQTRPRAPVDTPEHGLESAEEEDSDSTRAPTPLEPLSKRLTSNSLRQTVKQQVDKQKYRRYQQDRFHDPDAEAPQPGDEATPAQKGYLERGTARAKGMLRRKRTLGRGTEEDSVIDILYENQRGAFLFGIPMFSSSSLLNFDPKSWQNNTFRTSPVDIRNAQVPDPSWEWAWHNWYVDMSRDVDEEGWEYSFSFQKGFAWHGNHPWFHSFVRRRRWLRKRVRKHTVHHTKERGHELTADYFTIHPSTVRPRSLDSSAILSSAQARTFAKVDDEPDIEKVEIPDIGTLLHLMRKAAVDREKLVGVRKFIDHGGDELFYLSDRMPEIMSLFVYQSSRRQLLTDLMQRFEHASTRKESLADHTHDDEETKRKHETAAKHADNLLKAVNAADEQVKKLEYWSDIKSMAHEGQALHATDSVHWDEKKWQGLDPAAAAHDQESFKSKQHPSEPPPELHKHPEHIDEKSMNGKSKVQSESDETDAGYVTAASQNPAVNGAKSAMKVPETESEVETFETPAETPAPSVKGKSKAKYATLDGVVEEEDEEQLDGPSLEEVKEEQRSGEVYSDAPESSAEESAGTEKETPVEVVMPKGIDSDFGQDPVIME</sequence>
<protein>
    <recommendedName>
        <fullName evidence="2">Peroxin/Ferlin domain-containing protein</fullName>
    </recommendedName>
</protein>
<dbReference type="InterPro" id="IPR051513">
    <property type="entry name" value="Tectonin_beta-prop"/>
</dbReference>
<evidence type="ECO:0000313" key="3">
    <source>
        <dbReference type="EMBL" id="OQO04355.1"/>
    </source>
</evidence>
<evidence type="ECO:0000313" key="4">
    <source>
        <dbReference type="Proteomes" id="UP000192596"/>
    </source>
</evidence>
<dbReference type="GO" id="GO:0016020">
    <property type="term" value="C:membrane"/>
    <property type="evidence" value="ECO:0007669"/>
    <property type="project" value="InterPro"/>
</dbReference>
<comment type="caution">
    <text evidence="3">The sequence shown here is derived from an EMBL/GenBank/DDBJ whole genome shotgun (WGS) entry which is preliminary data.</text>
</comment>
<feature type="compositionally biased region" description="Polar residues" evidence="1">
    <location>
        <begin position="67"/>
        <end position="79"/>
    </location>
</feature>
<gene>
    <name evidence="3" type="ORF">B0A48_10966</name>
</gene>
<reference evidence="4" key="1">
    <citation type="submission" date="2017-03" db="EMBL/GenBank/DDBJ databases">
        <title>Genomes of endolithic fungi from Antarctica.</title>
        <authorList>
            <person name="Coleine C."/>
            <person name="Masonjones S."/>
            <person name="Stajich J.E."/>
        </authorList>
    </citation>
    <scope>NUCLEOTIDE SEQUENCE [LARGE SCALE GENOMIC DNA]</scope>
    <source>
        <strain evidence="4">CCFEE 5527</strain>
    </source>
</reference>
<keyword evidence="4" id="KW-1185">Reference proteome</keyword>
<dbReference type="AlphaFoldDB" id="A0A1V8SYW7"/>
<dbReference type="STRING" id="1507870.A0A1V8SYW7"/>
<evidence type="ECO:0000256" key="1">
    <source>
        <dbReference type="SAM" id="MobiDB-lite"/>
    </source>
</evidence>
<feature type="region of interest" description="Disordered" evidence="1">
    <location>
        <begin position="455"/>
        <end position="629"/>
    </location>
</feature>
<feature type="domain" description="Peroxin/Ferlin" evidence="2">
    <location>
        <begin position="215"/>
        <end position="251"/>
    </location>
</feature>
<feature type="compositionally biased region" description="Polar residues" evidence="1">
    <location>
        <begin position="20"/>
        <end position="29"/>
    </location>
</feature>
<evidence type="ECO:0000259" key="2">
    <source>
        <dbReference type="SMART" id="SM00694"/>
    </source>
</evidence>